<proteinExistence type="predicted"/>
<dbReference type="InterPro" id="IPR052729">
    <property type="entry name" value="Acyl/Acetyltrans_Enzymes"/>
</dbReference>
<dbReference type="Pfam" id="PF13673">
    <property type="entry name" value="Acetyltransf_10"/>
    <property type="match status" value="1"/>
</dbReference>
<dbReference type="Gene3D" id="3.40.630.90">
    <property type="match status" value="1"/>
</dbReference>
<dbReference type="HOGENOM" id="CLU_063450_2_0_9"/>
<evidence type="ECO:0000313" key="3">
    <source>
        <dbReference type="Proteomes" id="UP000001258"/>
    </source>
</evidence>
<name>Q9KFW2_HALH5</name>
<gene>
    <name evidence="2" type="ordered locus">BH0359</name>
</gene>
<keyword evidence="3" id="KW-1185">Reference proteome</keyword>
<accession>Q9KFW2</accession>
<dbReference type="InterPro" id="IPR041496">
    <property type="entry name" value="YitH/HolE_GNAT"/>
</dbReference>
<dbReference type="PROSITE" id="PS51186">
    <property type="entry name" value="GNAT"/>
    <property type="match status" value="1"/>
</dbReference>
<dbReference type="InterPro" id="IPR016181">
    <property type="entry name" value="Acyl_CoA_acyltransferase"/>
</dbReference>
<dbReference type="OrthoDB" id="8453373at2"/>
<evidence type="ECO:0000259" key="1">
    <source>
        <dbReference type="PROSITE" id="PS51186"/>
    </source>
</evidence>
<dbReference type="KEGG" id="bha:BH0359"/>
<protein>
    <submittedName>
        <fullName evidence="2">BH0359 protein</fullName>
    </submittedName>
</protein>
<sequence>MQVGTIFGHKNSEGTLVSSAAIIPYESKLASIGMVIVSSQCRGLGLGREVTEACIKATLEDTTLMLIATDEGRPLYERLGFAAVERIHKHLCDDYKEPESIPSMDVTIEELRSNDFRQLVQLDEGAMGVRRSRFLKQRTTQANQSLVAKDKAGNVIGYGLSILGPIHLIIGPIVAPNHEIACLILDRLACQHKGKLRMDVPSGHHTFLQHLQRRGFTEVNTPPVMAKQSAYEPRRNGTLFAIAAQVFG</sequence>
<feature type="domain" description="N-acetyltransferase" evidence="1">
    <location>
        <begin position="1"/>
        <end position="102"/>
    </location>
</feature>
<organism evidence="2 3">
    <name type="scientific">Halalkalibacterium halodurans (strain ATCC BAA-125 / DSM 18197 / FERM 7344 / JCM 9153 / C-125)</name>
    <name type="common">Bacillus halodurans</name>
    <dbReference type="NCBI Taxonomy" id="272558"/>
    <lineage>
        <taxon>Bacteria</taxon>
        <taxon>Bacillati</taxon>
        <taxon>Bacillota</taxon>
        <taxon>Bacilli</taxon>
        <taxon>Bacillales</taxon>
        <taxon>Bacillaceae</taxon>
        <taxon>Halalkalibacterium (ex Joshi et al. 2022)</taxon>
    </lineage>
</organism>
<dbReference type="InterPro" id="IPR000182">
    <property type="entry name" value="GNAT_dom"/>
</dbReference>
<dbReference type="SUPFAM" id="SSF55729">
    <property type="entry name" value="Acyl-CoA N-acyltransferases (Nat)"/>
    <property type="match status" value="1"/>
</dbReference>
<dbReference type="PANTHER" id="PTHR47237">
    <property type="entry name" value="SLL0310 PROTEIN"/>
    <property type="match status" value="1"/>
</dbReference>
<dbReference type="Proteomes" id="UP000001258">
    <property type="component" value="Chromosome"/>
</dbReference>
<dbReference type="AlphaFoldDB" id="Q9KFW2"/>
<dbReference type="STRING" id="272558.gene:10726212"/>
<dbReference type="PIR" id="G83694">
    <property type="entry name" value="G83694"/>
</dbReference>
<reference evidence="2 3" key="1">
    <citation type="journal article" date="2000" name="Nucleic Acids Res.">
        <title>Complete genome sequence of the alkaliphilic bacterium Bacillus halodurans and genomic sequence comparison with Bacillus subtilis.</title>
        <authorList>
            <person name="Takami H."/>
            <person name="Nakasone K."/>
            <person name="Takaki Y."/>
            <person name="Maeno G."/>
            <person name="Sasaki R."/>
            <person name="Masui N."/>
            <person name="Fuji F."/>
            <person name="Hirama C."/>
            <person name="Nakamura Y."/>
            <person name="Ogasawara N."/>
            <person name="Kuhara S."/>
            <person name="Horikoshi K."/>
        </authorList>
    </citation>
    <scope>NUCLEOTIDE SEQUENCE [LARGE SCALE GENOMIC DNA]</scope>
    <source>
        <strain evidence="3">ATCC BAA-125 / DSM 18197 / FERM 7344 / JCM 9153 / C-125</strain>
    </source>
</reference>
<dbReference type="EMBL" id="BA000004">
    <property type="protein sequence ID" value="BAB04078.1"/>
    <property type="molecule type" value="Genomic_DNA"/>
</dbReference>
<dbReference type="Gene3D" id="3.40.630.30">
    <property type="match status" value="1"/>
</dbReference>
<dbReference type="eggNOG" id="COG2153">
    <property type="taxonomic scope" value="Bacteria"/>
</dbReference>
<dbReference type="Pfam" id="PF18014">
    <property type="entry name" value="Acetyltransf_18"/>
    <property type="match status" value="1"/>
</dbReference>
<dbReference type="GO" id="GO:0016747">
    <property type="term" value="F:acyltransferase activity, transferring groups other than amino-acyl groups"/>
    <property type="evidence" value="ECO:0007669"/>
    <property type="project" value="InterPro"/>
</dbReference>
<dbReference type="PANTHER" id="PTHR47237:SF2">
    <property type="entry name" value="BLL4206 PROTEIN"/>
    <property type="match status" value="1"/>
</dbReference>
<evidence type="ECO:0000313" key="2">
    <source>
        <dbReference type="EMBL" id="BAB04078.1"/>
    </source>
</evidence>